<dbReference type="InterPro" id="IPR032466">
    <property type="entry name" value="Metal_Hydrolase"/>
</dbReference>
<keyword evidence="2" id="KW-0378">Hydrolase</keyword>
<comment type="caution">
    <text evidence="2">The sequence shown here is derived from an EMBL/GenBank/DDBJ whole genome shotgun (WGS) entry which is preliminary data.</text>
</comment>
<organism evidence="2 3">
    <name type="scientific">Exobacillus caeni</name>
    <dbReference type="NCBI Taxonomy" id="2574798"/>
    <lineage>
        <taxon>Bacteria</taxon>
        <taxon>Bacillati</taxon>
        <taxon>Bacillota</taxon>
        <taxon>Bacilli</taxon>
        <taxon>Bacillales</taxon>
        <taxon>Guptibacillaceae</taxon>
        <taxon>Exobacillus</taxon>
    </lineage>
</organism>
<dbReference type="InterPro" id="IPR006680">
    <property type="entry name" value="Amidohydro-rel"/>
</dbReference>
<dbReference type="GO" id="GO:0016787">
    <property type="term" value="F:hydrolase activity"/>
    <property type="evidence" value="ECO:0007669"/>
    <property type="project" value="UniProtKB-KW"/>
</dbReference>
<dbReference type="Gene3D" id="3.20.20.140">
    <property type="entry name" value="Metal-dependent hydrolases"/>
    <property type="match status" value="1"/>
</dbReference>
<reference evidence="2 3" key="1">
    <citation type="submission" date="2019-04" db="EMBL/GenBank/DDBJ databases">
        <title>Bacillus caeni sp. nov., a bacterium isolated from mangrove sediment.</title>
        <authorList>
            <person name="Huang H."/>
            <person name="Mo K."/>
            <person name="Hu Y."/>
        </authorList>
    </citation>
    <scope>NUCLEOTIDE SEQUENCE [LARGE SCALE GENOMIC DNA]</scope>
    <source>
        <strain evidence="2 3">HB172195</strain>
    </source>
</reference>
<dbReference type="PROSITE" id="PS51257">
    <property type="entry name" value="PROKAR_LIPOPROTEIN"/>
    <property type="match status" value="1"/>
</dbReference>
<dbReference type="SUPFAM" id="SSF51556">
    <property type="entry name" value="Metallo-dependent hydrolases"/>
    <property type="match status" value="1"/>
</dbReference>
<protein>
    <submittedName>
        <fullName evidence="2">Amidohydrolase</fullName>
    </submittedName>
</protein>
<feature type="domain" description="Amidohydrolase-related" evidence="1">
    <location>
        <begin position="173"/>
        <end position="286"/>
    </location>
</feature>
<proteinExistence type="predicted"/>
<sequence>MNVKILLPISLISLLLLGSCSLETSKNDDIKVIPHTEYTPDDSMIEKFKEMKQSADADQALHQTYKDLPIIDVHNHDASAMPLDYWNEYGIDRTVLFGNISEPAAQVTDSASWNHYIDHTDRIFPSFAGIPLDEENNMEFKKVMKEHLEQGYLNIGEIVAASTYSRLTSNLKWKAENPNWGNLPGLYELAEKYKVPVLLHIDPPKGAPIAHLKRALADHPKTIFIFGHGNVFNSPANLAKLLKNHDNLYIDFYAGFTRYDKGSSHKLEDFVPIIEKYPDRFMLGSDSGSGIGLSDGYEAMYEVLNMLAPETAVKVAYQNYERLIEIQPPTKTQIREIGKLTDKLNIQDKKYKLNKREANELLFQLQKQVENQTSAE</sequence>
<keyword evidence="3" id="KW-1185">Reference proteome</keyword>
<evidence type="ECO:0000313" key="2">
    <source>
        <dbReference type="EMBL" id="TLS36809.1"/>
    </source>
</evidence>
<evidence type="ECO:0000313" key="3">
    <source>
        <dbReference type="Proteomes" id="UP000308230"/>
    </source>
</evidence>
<evidence type="ECO:0000259" key="1">
    <source>
        <dbReference type="Pfam" id="PF04909"/>
    </source>
</evidence>
<dbReference type="RefSeq" id="WP_138127002.1">
    <property type="nucleotide sequence ID" value="NZ_SWLG01000008.1"/>
</dbReference>
<dbReference type="Pfam" id="PF04909">
    <property type="entry name" value="Amidohydro_2"/>
    <property type="match status" value="1"/>
</dbReference>
<dbReference type="AlphaFoldDB" id="A0A5R9F2T7"/>
<dbReference type="Proteomes" id="UP000308230">
    <property type="component" value="Unassembled WGS sequence"/>
</dbReference>
<name>A0A5R9F2T7_9BACL</name>
<accession>A0A5R9F2T7</accession>
<dbReference type="EMBL" id="SWLG01000008">
    <property type="protein sequence ID" value="TLS36809.1"/>
    <property type="molecule type" value="Genomic_DNA"/>
</dbReference>
<dbReference type="OrthoDB" id="581098at2"/>
<gene>
    <name evidence="2" type="ORF">FCL54_12695</name>
</gene>